<sequence>MRFNIYSTMKYLILICSSLLAMQLSFAQDVNPQQEDRMPENTYNLNHIRWNVVPLLSGNITLEYERVLNKKIAVAAAVGWRPSGKMPYRSVLTDIIDDETVNTFLQDLETSTTSFTPEVRFYLSKRGYGNGFYIAPYMKFAKYDFNVPYAYDVTIAYQGQVLYDRQETILFKGDLSTFSMGLSAGFNFRLTKNIHLDWRILGPGYGQSRGNLAGRITLNADEQNGLNQQLEELQESLDDLPLKFNVDFSVHGNGADIKVNKSPWANIRSGLSIGFSF</sequence>
<gene>
    <name evidence="2" type="ORF">EDC17_103025</name>
</gene>
<reference evidence="2 3" key="1">
    <citation type="submission" date="2019-03" db="EMBL/GenBank/DDBJ databases">
        <title>Genomic Encyclopedia of Type Strains, Phase IV (KMG-IV): sequencing the most valuable type-strain genomes for metagenomic binning, comparative biology and taxonomic classification.</title>
        <authorList>
            <person name="Goeker M."/>
        </authorList>
    </citation>
    <scope>NUCLEOTIDE SEQUENCE [LARGE SCALE GENOMIC DNA]</scope>
    <source>
        <strain evidence="2 3">DSM 22362</strain>
    </source>
</reference>
<dbReference type="InterPro" id="IPR021958">
    <property type="entry name" value="DUF3575"/>
</dbReference>
<name>A0A4R3VW75_9SPHI</name>
<feature type="chain" id="PRO_5020488779" evidence="1">
    <location>
        <begin position="28"/>
        <end position="277"/>
    </location>
</feature>
<dbReference type="AlphaFoldDB" id="A0A4R3VW75"/>
<evidence type="ECO:0000313" key="2">
    <source>
        <dbReference type="EMBL" id="TCV10897.1"/>
    </source>
</evidence>
<keyword evidence="3" id="KW-1185">Reference proteome</keyword>
<proteinExistence type="predicted"/>
<dbReference type="Pfam" id="PF12099">
    <property type="entry name" value="DUF3575"/>
    <property type="match status" value="1"/>
</dbReference>
<dbReference type="Proteomes" id="UP000295197">
    <property type="component" value="Unassembled WGS sequence"/>
</dbReference>
<dbReference type="EMBL" id="SMBZ01000030">
    <property type="protein sequence ID" value="TCV10897.1"/>
    <property type="molecule type" value="Genomic_DNA"/>
</dbReference>
<protein>
    <submittedName>
        <fullName evidence="2">Uncharacterized protein DUF3575</fullName>
    </submittedName>
</protein>
<accession>A0A4R3VW75</accession>
<keyword evidence="1" id="KW-0732">Signal</keyword>
<feature type="signal peptide" evidence="1">
    <location>
        <begin position="1"/>
        <end position="27"/>
    </location>
</feature>
<evidence type="ECO:0000256" key="1">
    <source>
        <dbReference type="SAM" id="SignalP"/>
    </source>
</evidence>
<evidence type="ECO:0000313" key="3">
    <source>
        <dbReference type="Proteomes" id="UP000295197"/>
    </source>
</evidence>
<comment type="caution">
    <text evidence="2">The sequence shown here is derived from an EMBL/GenBank/DDBJ whole genome shotgun (WGS) entry which is preliminary data.</text>
</comment>
<organism evidence="2 3">
    <name type="scientific">Sphingobacterium alimentarium</name>
    <dbReference type="NCBI Taxonomy" id="797292"/>
    <lineage>
        <taxon>Bacteria</taxon>
        <taxon>Pseudomonadati</taxon>
        <taxon>Bacteroidota</taxon>
        <taxon>Sphingobacteriia</taxon>
        <taxon>Sphingobacteriales</taxon>
        <taxon>Sphingobacteriaceae</taxon>
        <taxon>Sphingobacterium</taxon>
    </lineage>
</organism>